<dbReference type="EMBL" id="JBFWIC010000070">
    <property type="protein sequence ID" value="MEZ0476933.1"/>
    <property type="molecule type" value="Genomic_DNA"/>
</dbReference>
<organism evidence="1 2">
    <name type="scientific">Luteimonas salinilitoris</name>
    <dbReference type="NCBI Taxonomy" id="3237697"/>
    <lineage>
        <taxon>Bacteria</taxon>
        <taxon>Pseudomonadati</taxon>
        <taxon>Pseudomonadota</taxon>
        <taxon>Gammaproteobacteria</taxon>
        <taxon>Lysobacterales</taxon>
        <taxon>Lysobacteraceae</taxon>
        <taxon>Luteimonas</taxon>
    </lineage>
</organism>
<accession>A0ABV4HWG1</accession>
<evidence type="ECO:0000313" key="1">
    <source>
        <dbReference type="EMBL" id="MEZ0476933.1"/>
    </source>
</evidence>
<proteinExistence type="predicted"/>
<keyword evidence="2" id="KW-1185">Reference proteome</keyword>
<gene>
    <name evidence="1" type="ORF">AB6713_20355</name>
</gene>
<reference evidence="1 2" key="1">
    <citation type="submission" date="2024-07" db="EMBL/GenBank/DDBJ databases">
        <title>Luteimonas salilacus sp. nov., isolated from the shore soil of Salt Lake in Tibet of China.</title>
        <authorList>
            <person name="Zhang X."/>
            <person name="Li A."/>
        </authorList>
    </citation>
    <scope>NUCLEOTIDE SEQUENCE [LARGE SCALE GENOMIC DNA]</scope>
    <source>
        <strain evidence="1 2">B3-2-R+30</strain>
    </source>
</reference>
<sequence length="256" mass="27992">MAGQGLKQWIAMSMCAWLLPWSQPSVAREPPADGCIDLHNITGGWRIGEREILIRSNGQAGARLELDPACPVFVEGVDLETLAPEGWACPSGRLFVRGGENTCPVIQMSTLSASELADALRMRGANMQPSVTLDRVEVQGRHWRDIGGTTDYCVDARFLRGWHKDREGLVVEVSPRRHAGHRYYRVETVNICSDLATAHSIRLVSRNGGAAVCGYPGDKVVLINDSSEGFVQMGGSPTGAFWRGCEISRVTPFARE</sequence>
<dbReference type="RefSeq" id="WP_370565927.1">
    <property type="nucleotide sequence ID" value="NZ_JBFWIB010000045.1"/>
</dbReference>
<name>A0ABV4HWG1_9GAMM</name>
<comment type="caution">
    <text evidence="1">The sequence shown here is derived from an EMBL/GenBank/DDBJ whole genome shotgun (WGS) entry which is preliminary data.</text>
</comment>
<evidence type="ECO:0000313" key="2">
    <source>
        <dbReference type="Proteomes" id="UP001566331"/>
    </source>
</evidence>
<dbReference type="Proteomes" id="UP001566331">
    <property type="component" value="Unassembled WGS sequence"/>
</dbReference>
<protein>
    <submittedName>
        <fullName evidence="1">Uncharacterized protein</fullName>
    </submittedName>
</protein>